<evidence type="ECO:0000256" key="2">
    <source>
        <dbReference type="ARBA" id="ARBA00007617"/>
    </source>
</evidence>
<dbReference type="GO" id="GO:0015031">
    <property type="term" value="P:protein transport"/>
    <property type="evidence" value="ECO:0007669"/>
    <property type="project" value="UniProtKB-KW"/>
</dbReference>
<comment type="similarity">
    <text evidence="2">Belongs to the VPS37 family.</text>
</comment>
<dbReference type="Pfam" id="PF07200">
    <property type="entry name" value="Mod_r"/>
    <property type="match status" value="1"/>
</dbReference>
<dbReference type="VEuPathDB" id="TriTrypDB:BSAL_09905"/>
<comment type="subcellular location">
    <subcellularLocation>
        <location evidence="1">Endosome</location>
    </subcellularLocation>
</comment>
<feature type="domain" description="VPS37 C-terminal" evidence="6">
    <location>
        <begin position="121"/>
        <end position="262"/>
    </location>
</feature>
<dbReference type="Proteomes" id="UP000051952">
    <property type="component" value="Unassembled WGS sequence"/>
</dbReference>
<evidence type="ECO:0000313" key="7">
    <source>
        <dbReference type="EMBL" id="CUG87389.1"/>
    </source>
</evidence>
<evidence type="ECO:0000256" key="3">
    <source>
        <dbReference type="ARBA" id="ARBA00022448"/>
    </source>
</evidence>
<keyword evidence="5" id="KW-0653">Protein transport</keyword>
<keyword evidence="8" id="KW-1185">Reference proteome</keyword>
<dbReference type="OrthoDB" id="243464at2759"/>
<reference evidence="8" key="1">
    <citation type="submission" date="2015-09" db="EMBL/GenBank/DDBJ databases">
        <authorList>
            <consortium name="Pathogen Informatics"/>
        </authorList>
    </citation>
    <scope>NUCLEOTIDE SEQUENCE [LARGE SCALE GENOMIC DNA]</scope>
    <source>
        <strain evidence="8">Lake Konstanz</strain>
    </source>
</reference>
<gene>
    <name evidence="7" type="ORF">BSAL_09905</name>
</gene>
<dbReference type="AlphaFoldDB" id="A0A0S4JBQ7"/>
<dbReference type="InterPro" id="IPR009851">
    <property type="entry name" value="Mod_r"/>
</dbReference>
<evidence type="ECO:0000313" key="8">
    <source>
        <dbReference type="Proteomes" id="UP000051952"/>
    </source>
</evidence>
<evidence type="ECO:0000256" key="1">
    <source>
        <dbReference type="ARBA" id="ARBA00004177"/>
    </source>
</evidence>
<evidence type="ECO:0000259" key="6">
    <source>
        <dbReference type="Pfam" id="PF07200"/>
    </source>
</evidence>
<keyword evidence="4" id="KW-0967">Endosome</keyword>
<sequence length="279" mass="31309">MLRSDSGTDIRLLHIDGLRHVHKISVHTESAQGDIVVDVEQSINGDVLNVYVTLNKDFPIKAPLITTTTGQVLRCTPAGTEWNPQLTVLAEAVNEALTHLKELWGRIRPPSMMSLKKDLDGLSDDLLLDIVENPTCLETFAYQLPLCKAMREEALAVLRQLETVAEGNRQLIEAVNAARRDVHSGASALQENVKVLQGQQVKALIEASSKERIIQQFTRASRGIQQKCDDVERQCVSLDPSASEFRKSVEQLREQYLAQRIQFHDHELRRRAFAASDKQ</sequence>
<proteinExistence type="inferred from homology"/>
<dbReference type="GO" id="GO:0000813">
    <property type="term" value="C:ESCRT I complex"/>
    <property type="evidence" value="ECO:0007669"/>
    <property type="project" value="UniProtKB-ARBA"/>
</dbReference>
<dbReference type="OMA" id="CLDAYCY"/>
<accession>A0A0S4JBQ7</accession>
<evidence type="ECO:0000256" key="5">
    <source>
        <dbReference type="ARBA" id="ARBA00022927"/>
    </source>
</evidence>
<protein>
    <recommendedName>
        <fullName evidence="6">VPS37 C-terminal domain-containing protein</fullName>
    </recommendedName>
</protein>
<dbReference type="EMBL" id="CYKH01001507">
    <property type="protein sequence ID" value="CUG87389.1"/>
    <property type="molecule type" value="Genomic_DNA"/>
</dbReference>
<evidence type="ECO:0000256" key="4">
    <source>
        <dbReference type="ARBA" id="ARBA00022753"/>
    </source>
</evidence>
<name>A0A0S4JBQ7_BODSA</name>
<organism evidence="7 8">
    <name type="scientific">Bodo saltans</name>
    <name type="common">Flagellated protozoan</name>
    <dbReference type="NCBI Taxonomy" id="75058"/>
    <lineage>
        <taxon>Eukaryota</taxon>
        <taxon>Discoba</taxon>
        <taxon>Euglenozoa</taxon>
        <taxon>Kinetoplastea</taxon>
        <taxon>Metakinetoplastina</taxon>
        <taxon>Eubodonida</taxon>
        <taxon>Bodonidae</taxon>
        <taxon>Bodo</taxon>
    </lineage>
</organism>
<keyword evidence="3" id="KW-0813">Transport</keyword>